<gene>
    <name evidence="8" type="ORF">IWT140_00427</name>
</gene>
<dbReference type="EMBL" id="BCMH01000002">
    <property type="protein sequence ID" value="GAX02829.1"/>
    <property type="molecule type" value="Genomic_DNA"/>
</dbReference>
<name>A0A1Z5IM53_9LACO</name>
<dbReference type="RefSeq" id="WP_089087823.1">
    <property type="nucleotide sequence ID" value="NZ_BCMH01000002.1"/>
</dbReference>
<dbReference type="InterPro" id="IPR005046">
    <property type="entry name" value="DUF285"/>
</dbReference>
<feature type="domain" description="Gram-positive cocci surface proteins LPxTG" evidence="7">
    <location>
        <begin position="1249"/>
        <end position="1284"/>
    </location>
</feature>
<keyword evidence="2" id="KW-0964">Secreted</keyword>
<evidence type="ECO:0000256" key="2">
    <source>
        <dbReference type="ARBA" id="ARBA00022525"/>
    </source>
</evidence>
<dbReference type="NCBIfam" id="TIGR01167">
    <property type="entry name" value="LPXTG_anchor"/>
    <property type="match status" value="1"/>
</dbReference>
<dbReference type="InterPro" id="IPR041558">
    <property type="entry name" value="MucBP_2"/>
</dbReference>
<keyword evidence="6" id="KW-1133">Transmembrane helix</keyword>
<dbReference type="SUPFAM" id="SSF52058">
    <property type="entry name" value="L domain-like"/>
    <property type="match status" value="1"/>
</dbReference>
<feature type="compositionally biased region" description="Polar residues" evidence="5">
    <location>
        <begin position="1230"/>
        <end position="1254"/>
    </location>
</feature>
<dbReference type="Proteomes" id="UP000198430">
    <property type="component" value="Unassembled WGS sequence"/>
</dbReference>
<evidence type="ECO:0000256" key="4">
    <source>
        <dbReference type="ARBA" id="ARBA00023088"/>
    </source>
</evidence>
<organism evidence="8 9">
    <name type="scientific">Secundilactobacillus pentosiphilus</name>
    <dbReference type="NCBI Taxonomy" id="1714682"/>
    <lineage>
        <taxon>Bacteria</taxon>
        <taxon>Bacillati</taxon>
        <taxon>Bacillota</taxon>
        <taxon>Bacilli</taxon>
        <taxon>Lactobacillales</taxon>
        <taxon>Lactobacillaceae</taxon>
        <taxon>Secundilactobacillus</taxon>
    </lineage>
</organism>
<evidence type="ECO:0000256" key="5">
    <source>
        <dbReference type="SAM" id="MobiDB-lite"/>
    </source>
</evidence>
<reference evidence="8 9" key="1">
    <citation type="submission" date="2015-11" db="EMBL/GenBank/DDBJ databases">
        <title>Draft genome sequences of new species of the genus Lactobacillus isolated from orchardgrass silage.</title>
        <authorList>
            <person name="Tohno M."/>
            <person name="Tanizawa Y."/>
            <person name="Arita M."/>
        </authorList>
    </citation>
    <scope>NUCLEOTIDE SEQUENCE [LARGE SCALE GENOMIC DNA]</scope>
    <source>
        <strain evidence="8 9">IWT140</strain>
    </source>
</reference>
<evidence type="ECO:0000256" key="1">
    <source>
        <dbReference type="ARBA" id="ARBA00022512"/>
    </source>
</evidence>
<evidence type="ECO:0000313" key="9">
    <source>
        <dbReference type="Proteomes" id="UP000198430"/>
    </source>
</evidence>
<dbReference type="Gene3D" id="3.10.20.470">
    <property type="match status" value="4"/>
</dbReference>
<dbReference type="Pfam" id="PF03382">
    <property type="entry name" value="DUF285"/>
    <property type="match status" value="1"/>
</dbReference>
<evidence type="ECO:0000313" key="8">
    <source>
        <dbReference type="EMBL" id="GAX02829.1"/>
    </source>
</evidence>
<keyword evidence="6" id="KW-0812">Transmembrane</keyword>
<feature type="compositionally biased region" description="Low complexity" evidence="5">
    <location>
        <begin position="1201"/>
        <end position="1229"/>
    </location>
</feature>
<dbReference type="NCBIfam" id="TIGR02167">
    <property type="entry name" value="Liste_lipo_26"/>
    <property type="match status" value="2"/>
</dbReference>
<keyword evidence="8" id="KW-0449">Lipoprotein</keyword>
<dbReference type="Pfam" id="PF19258">
    <property type="entry name" value="KxYKxGKxW_sig"/>
    <property type="match status" value="1"/>
</dbReference>
<keyword evidence="6" id="KW-0472">Membrane</keyword>
<evidence type="ECO:0000256" key="3">
    <source>
        <dbReference type="ARBA" id="ARBA00022729"/>
    </source>
</evidence>
<feature type="compositionally biased region" description="Gly residues" evidence="5">
    <location>
        <begin position="1136"/>
        <end position="1147"/>
    </location>
</feature>
<keyword evidence="1" id="KW-0134">Cell wall</keyword>
<feature type="compositionally biased region" description="Low complexity" evidence="5">
    <location>
        <begin position="86"/>
        <end position="110"/>
    </location>
</feature>
<feature type="compositionally biased region" description="Low complexity" evidence="5">
    <location>
        <begin position="1172"/>
        <end position="1194"/>
    </location>
</feature>
<dbReference type="Gene3D" id="3.10.20.320">
    <property type="entry name" value="Putative peptidoglycan bound protein (lpxtg motif)"/>
    <property type="match status" value="1"/>
</dbReference>
<feature type="region of interest" description="Disordered" evidence="5">
    <location>
        <begin position="59"/>
        <end position="175"/>
    </location>
</feature>
<protein>
    <submittedName>
        <fullName evidence="8">Lipoprotein</fullName>
    </submittedName>
</protein>
<feature type="compositionally biased region" description="Polar residues" evidence="5">
    <location>
        <begin position="111"/>
        <end position="129"/>
    </location>
</feature>
<sequence>MSSKIEKAKSRLDKSEQSVIVRKKLYKSGKLWLASSLATVIFGATLIGTSVGANADTVSASTPSDNGSTVSTQGDTTSQKSVTLKTTVSANSSATATSTDATDNNTNTNVKPATTAGQDTSTDVQTSGEKINVSPDAAPSVSRTSDSTVAVKPQSADAIKSSATDKDLATSSAPKSETAAKTIDLGGADDATFNNAKEQALKEYLATGKAVTLTRTSADTTGKIDDATFTFTDQGVLTLQSGSFGNKAVSNQAFASEVKEINVSPGVSLIPGTEAGALFGNLPNVTKIDAHNLDVSQATGFGGIFVNDPKLTSVNISGWKTTKATFWVNMFLGDTSLKSVDLSGLDTSNATTMKGMFSGSGLETLDLSNFDMSKVTDATDMLTNMTNLWQLKLGAKDKLAGLNTGLPSTPAAGTKISDGTNTSTTSAPKWQLVGDGTALAPEGKQVSTDDILNSYDGSATATNATYVWAQDIQNTINLIDAGTGQKLGTNNVSGQFGSTVDLSKSLPTGYHYATGAELGTHTQPATPATIGKVGTAFTVYVVADPVIAINYVDDTDQSIVKTSKVSGDLNTNSDYTKDTDLAALEGQGYKYVSDDLPATLTFSADPATYTVHLTHNTQVIKGTDPTATAAQKKTLDIVINASNVGTTLTPDQVQPTGDTNQTLHYVRDTIIDEVLKAKGATPEQYTSYGDWYTNDTLTPVVAANVEGYTPNLNEISMDGVYNDQPMPDILKSYVQQSPGDATLTINFAYKINKYNVNIQYVDQHTGQLVGETESFSGIYQSDLSYPVVAPTGYEVVPDQKGITNNKMTLTFVPDMKTIQILVTPQVTEQNATVTYKTDSGMVLGTEDLQGNSGTDIPFDTADFVAKNFSGYSIVTDETATPVTFDTNTGSNQNFNVILKLKDVSTPLTPTGIDGKPIPGTTPKTITGQPGTNITDIPAIPGYTYVPGQTPTIPKVDGAVTTIYYTADNQNATINFIDQDGGKFGSLTASGASGTALDHANIATVIQQILNQGYNLTSDETVGATFDTNADKNQTFTVKLTKLADAKNPDVTQKAIINFVDQNNNSFGNLLTSGESNTAVDHHNVAALIQQILNQGYNLTSDGTVGATFDDDAAKDQTFTVSFVKLPAQTGDKTPGGPTGPQNGGGSPEGPTGPQSNTSIPEGPTGPQGDTNVPGGPSTETTPPEGGTVTTPNTPQGGNGETTGTDTEGGTASVKGGSTVVGKGSTVTTSDQNLSHLSAQGNRVAKSSTLPQTSEQSTLPFVILGLALLASFGALGYSGKKHYED</sequence>
<dbReference type="InterPro" id="IPR011889">
    <property type="entry name" value="Liste_lipo_26"/>
</dbReference>
<keyword evidence="9" id="KW-1185">Reference proteome</keyword>
<dbReference type="Pfam" id="PF00746">
    <property type="entry name" value="Gram_pos_anchor"/>
    <property type="match status" value="1"/>
</dbReference>
<dbReference type="Gene3D" id="3.80.10.10">
    <property type="entry name" value="Ribonuclease Inhibitor"/>
    <property type="match status" value="1"/>
</dbReference>
<dbReference type="NCBIfam" id="TIGR03715">
    <property type="entry name" value="KxYKxGKxW"/>
    <property type="match status" value="1"/>
</dbReference>
<feature type="region of interest" description="Disordered" evidence="5">
    <location>
        <begin position="1125"/>
        <end position="1254"/>
    </location>
</feature>
<dbReference type="InterPro" id="IPR032675">
    <property type="entry name" value="LRR_dom_sf"/>
</dbReference>
<dbReference type="InterPro" id="IPR022263">
    <property type="entry name" value="KxYKxGKxW"/>
</dbReference>
<keyword evidence="4" id="KW-0572">Peptidoglycan-anchor</keyword>
<comment type="caution">
    <text evidence="8">The sequence shown here is derived from an EMBL/GenBank/DDBJ whole genome shotgun (WGS) entry which is preliminary data.</text>
</comment>
<feature type="transmembrane region" description="Helical" evidence="6">
    <location>
        <begin position="31"/>
        <end position="53"/>
    </location>
</feature>
<accession>A0A1Z5IM53</accession>
<feature type="compositionally biased region" description="Polar residues" evidence="5">
    <location>
        <begin position="59"/>
        <end position="85"/>
    </location>
</feature>
<proteinExistence type="predicted"/>
<keyword evidence="3" id="KW-0732">Signal</keyword>
<dbReference type="PROSITE" id="PS50847">
    <property type="entry name" value="GRAM_POS_ANCHORING"/>
    <property type="match status" value="1"/>
</dbReference>
<evidence type="ECO:0000259" key="7">
    <source>
        <dbReference type="PROSITE" id="PS50847"/>
    </source>
</evidence>
<feature type="transmembrane region" description="Helical" evidence="6">
    <location>
        <begin position="1257"/>
        <end position="1276"/>
    </location>
</feature>
<dbReference type="Pfam" id="PF17965">
    <property type="entry name" value="MucBP_2"/>
    <property type="match status" value="4"/>
</dbReference>
<dbReference type="InterPro" id="IPR019931">
    <property type="entry name" value="LPXTG_anchor"/>
</dbReference>
<evidence type="ECO:0000256" key="6">
    <source>
        <dbReference type="SAM" id="Phobius"/>
    </source>
</evidence>